<feature type="non-terminal residue" evidence="3">
    <location>
        <position position="1"/>
    </location>
</feature>
<name>A0A8J2Q3M8_9HEXA</name>
<reference evidence="3" key="1">
    <citation type="submission" date="2021-06" db="EMBL/GenBank/DDBJ databases">
        <authorList>
            <person name="Hodson N. C."/>
            <person name="Mongue J. A."/>
            <person name="Jaron S. K."/>
        </authorList>
    </citation>
    <scope>NUCLEOTIDE SEQUENCE</scope>
</reference>
<dbReference type="InterPro" id="IPR002557">
    <property type="entry name" value="Chitin-bd_dom"/>
</dbReference>
<dbReference type="AlphaFoldDB" id="A0A8J2Q3M8"/>
<dbReference type="Proteomes" id="UP000708208">
    <property type="component" value="Unassembled WGS sequence"/>
</dbReference>
<accession>A0A8J2Q3M8</accession>
<evidence type="ECO:0000313" key="3">
    <source>
        <dbReference type="EMBL" id="CAG7832126.1"/>
    </source>
</evidence>
<organism evidence="3 4">
    <name type="scientific">Allacma fusca</name>
    <dbReference type="NCBI Taxonomy" id="39272"/>
    <lineage>
        <taxon>Eukaryota</taxon>
        <taxon>Metazoa</taxon>
        <taxon>Ecdysozoa</taxon>
        <taxon>Arthropoda</taxon>
        <taxon>Hexapoda</taxon>
        <taxon>Collembola</taxon>
        <taxon>Symphypleona</taxon>
        <taxon>Sminthuridae</taxon>
        <taxon>Allacma</taxon>
    </lineage>
</organism>
<proteinExistence type="predicted"/>
<dbReference type="OrthoDB" id="8293813at2759"/>
<dbReference type="Pfam" id="PF01607">
    <property type="entry name" value="CBM_14"/>
    <property type="match status" value="1"/>
</dbReference>
<feature type="non-terminal residue" evidence="3">
    <location>
        <position position="152"/>
    </location>
</feature>
<feature type="region of interest" description="Disordered" evidence="1">
    <location>
        <begin position="1"/>
        <end position="61"/>
    </location>
</feature>
<dbReference type="EMBL" id="CAJVCH010563643">
    <property type="protein sequence ID" value="CAG7832126.1"/>
    <property type="molecule type" value="Genomic_DNA"/>
</dbReference>
<sequence length="152" mass="17126">GKPLHYVASSGPDPETSTCDYPEVAGCEGPEPEKPTTRAPEVPTTAAPEVPPPTQAPPTDECREHDCRQVGNCTAFEVCQNGQWQERECGEDLFWNSEIDNGFGGECDYYNNLSDNLKTKYIQDKECIPPCEWWQLDEERCTGTYHFRSPFD</sequence>
<gene>
    <name evidence="3" type="ORF">AFUS01_LOCUS41831</name>
</gene>
<protein>
    <recommendedName>
        <fullName evidence="2">Chitin-binding type-2 domain-containing protein</fullName>
    </recommendedName>
</protein>
<feature type="domain" description="Chitin-binding type-2" evidence="2">
    <location>
        <begin position="71"/>
        <end position="99"/>
    </location>
</feature>
<dbReference type="GO" id="GO:0008061">
    <property type="term" value="F:chitin binding"/>
    <property type="evidence" value="ECO:0007669"/>
    <property type="project" value="InterPro"/>
</dbReference>
<keyword evidence="4" id="KW-1185">Reference proteome</keyword>
<evidence type="ECO:0000259" key="2">
    <source>
        <dbReference type="Pfam" id="PF01607"/>
    </source>
</evidence>
<comment type="caution">
    <text evidence="3">The sequence shown here is derived from an EMBL/GenBank/DDBJ whole genome shotgun (WGS) entry which is preliminary data.</text>
</comment>
<dbReference type="GO" id="GO:0005576">
    <property type="term" value="C:extracellular region"/>
    <property type="evidence" value="ECO:0007669"/>
    <property type="project" value="InterPro"/>
</dbReference>
<feature type="compositionally biased region" description="Low complexity" evidence="1">
    <location>
        <begin position="37"/>
        <end position="48"/>
    </location>
</feature>
<evidence type="ECO:0000313" key="4">
    <source>
        <dbReference type="Proteomes" id="UP000708208"/>
    </source>
</evidence>
<evidence type="ECO:0000256" key="1">
    <source>
        <dbReference type="SAM" id="MobiDB-lite"/>
    </source>
</evidence>